<dbReference type="CDD" id="cd19051">
    <property type="entry name" value="LGIC_TM_cation"/>
    <property type="match status" value="1"/>
</dbReference>
<evidence type="ECO:0000256" key="10">
    <source>
        <dbReference type="ARBA" id="ARBA00023170"/>
    </source>
</evidence>
<name>A0A0X3PUI4_SCHSO</name>
<keyword evidence="11" id="KW-0325">Glycoprotein</keyword>
<evidence type="ECO:0000256" key="13">
    <source>
        <dbReference type="ARBA" id="ARBA00023303"/>
    </source>
</evidence>
<dbReference type="InterPro" id="IPR006202">
    <property type="entry name" value="Neur_chan_lig-bd"/>
</dbReference>
<keyword evidence="7 15" id="KW-0406">Ion transport</keyword>
<feature type="compositionally biased region" description="Polar residues" evidence="17">
    <location>
        <begin position="531"/>
        <end position="546"/>
    </location>
</feature>
<evidence type="ECO:0000313" key="20">
    <source>
        <dbReference type="EMBL" id="JAP55279.1"/>
    </source>
</evidence>
<reference evidence="20" key="1">
    <citation type="submission" date="2016-01" db="EMBL/GenBank/DDBJ databases">
        <title>Reference transcriptome for the parasite Schistocephalus solidus: insights into the molecular evolution of parasitism.</title>
        <authorList>
            <person name="Hebert F.O."/>
            <person name="Grambauer S."/>
            <person name="Barber I."/>
            <person name="Landry C.R."/>
            <person name="Aubin-Horth N."/>
        </authorList>
    </citation>
    <scope>NUCLEOTIDE SEQUENCE</scope>
</reference>
<dbReference type="PROSITE" id="PS00236">
    <property type="entry name" value="NEUROTR_ION_CHANNEL"/>
    <property type="match status" value="1"/>
</dbReference>
<dbReference type="InterPro" id="IPR002394">
    <property type="entry name" value="Nicotinic_acetylcholine_rcpt"/>
</dbReference>
<organism evidence="20">
    <name type="scientific">Schistocephalus solidus</name>
    <name type="common">Tapeworm</name>
    <dbReference type="NCBI Taxonomy" id="70667"/>
    <lineage>
        <taxon>Eukaryota</taxon>
        <taxon>Metazoa</taxon>
        <taxon>Spiralia</taxon>
        <taxon>Lophotrochozoa</taxon>
        <taxon>Platyhelminthes</taxon>
        <taxon>Cestoda</taxon>
        <taxon>Eucestoda</taxon>
        <taxon>Diphyllobothriidea</taxon>
        <taxon>Diphyllobothriidae</taxon>
        <taxon>Schistocephalus</taxon>
    </lineage>
</organism>
<dbReference type="PANTHER" id="PTHR18945">
    <property type="entry name" value="NEUROTRANSMITTER GATED ION CHANNEL"/>
    <property type="match status" value="1"/>
</dbReference>
<feature type="signal peptide" evidence="15">
    <location>
        <begin position="1"/>
        <end position="21"/>
    </location>
</feature>
<evidence type="ECO:0000256" key="8">
    <source>
        <dbReference type="ARBA" id="ARBA00023136"/>
    </source>
</evidence>
<dbReference type="Gene3D" id="1.20.58.390">
    <property type="entry name" value="Neurotransmitter-gated ion-channel transmembrane domain"/>
    <property type="match status" value="2"/>
</dbReference>
<evidence type="ECO:0000256" key="4">
    <source>
        <dbReference type="ARBA" id="ARBA00022692"/>
    </source>
</evidence>
<evidence type="ECO:0000256" key="12">
    <source>
        <dbReference type="ARBA" id="ARBA00023286"/>
    </source>
</evidence>
<keyword evidence="4 15" id="KW-0812">Transmembrane</keyword>
<dbReference type="CDD" id="cd19033">
    <property type="entry name" value="LGIC_ECD_nAChR_proto-like"/>
    <property type="match status" value="1"/>
</dbReference>
<sequence>MRTTTLVLVLLVLLLTRSVQSKVRNESVSWSPSVESPLINYLLKKYDEIGHIGRPVRNTSKRVSVAFGLSLFQLMDLDEKNQMLTINVWNKITWRDEVLTWDPKDFMGLTSIRLPVDLIWTPDIVLYNYADVRLREQRNVLVAVDYTGMAFWSPPAIYKSICRIEMKYFPFDYQICYLRFASWTQDSQKLDLTFHENRSEVTLEEFKKSNEWSIVARPAIRRLFKQACCPNKWPTLLFFLVLKRNSSFYAYLLVLPSLLLACLNLVVFWLPPQVPARMIHGMNIFVAFCILLKFLTNATPSASNTIPYLGYYCCLNMVLISISTFISLIAVNLHFRCDSQNSPPAWLNKIVDVATGLLGLRIGTTRDAEEKLSVNRYELRVTKKLAQSMQHGQFAGRECAHCRCNAVPKCCCYCCYCCLDAQQKRAIGQRQHVCCVAAPQASTTCACLHRRPRETVCCAGHETASCPAHRACCKPTHAHTLGCAQCGRGSLVHQHCGRRSDTQEAAVCRHNLQNQAHMGSQGPEHFETHSMAGNPTETPERGSTTQLASSYNGVASVQTSAAQMEANLAEIKRALKSVMTKMGEKDKKAKRANEWALLALAVDRFCFWVYLVLIVVSGLGMLIPTSFSHEKEDIIQMFDKIRANA</sequence>
<dbReference type="GO" id="GO:0004888">
    <property type="term" value="F:transmembrane signaling receptor activity"/>
    <property type="evidence" value="ECO:0007669"/>
    <property type="project" value="InterPro"/>
</dbReference>
<evidence type="ECO:0000256" key="6">
    <source>
        <dbReference type="ARBA" id="ARBA00023018"/>
    </source>
</evidence>
<feature type="transmembrane region" description="Helical" evidence="15">
    <location>
        <begin position="278"/>
        <end position="296"/>
    </location>
</feature>
<feature type="chain" id="PRO_5022263426" evidence="15">
    <location>
        <begin position="22"/>
        <end position="645"/>
    </location>
</feature>
<evidence type="ECO:0000259" key="19">
    <source>
        <dbReference type="Pfam" id="PF02932"/>
    </source>
</evidence>
<feature type="transmembrane region" description="Helical" evidence="15">
    <location>
        <begin position="308"/>
        <end position="331"/>
    </location>
</feature>
<keyword evidence="13 15" id="KW-0407">Ion channel</keyword>
<dbReference type="InterPro" id="IPR036734">
    <property type="entry name" value="Neur_chan_lig-bd_sf"/>
</dbReference>
<dbReference type="SUPFAM" id="SSF63712">
    <property type="entry name" value="Nicotinic receptor ligand binding domain-like"/>
    <property type="match status" value="1"/>
</dbReference>
<dbReference type="AlphaFoldDB" id="A0A0X3PUI4"/>
<proteinExistence type="inferred from homology"/>
<keyword evidence="16" id="KW-0175">Coiled coil</keyword>
<gene>
    <name evidence="20" type="ORF">TR160922</name>
</gene>
<evidence type="ECO:0000256" key="17">
    <source>
        <dbReference type="SAM" id="MobiDB-lite"/>
    </source>
</evidence>
<dbReference type="InterPro" id="IPR036719">
    <property type="entry name" value="Neuro-gated_channel_TM_sf"/>
</dbReference>
<dbReference type="FunFam" id="2.70.170.10:FF:000016">
    <property type="entry name" value="Nicotinic acetylcholine receptor subunit"/>
    <property type="match status" value="1"/>
</dbReference>
<evidence type="ECO:0000256" key="2">
    <source>
        <dbReference type="ARBA" id="ARBA00022448"/>
    </source>
</evidence>
<dbReference type="InterPro" id="IPR038050">
    <property type="entry name" value="Neuro_actylchol_rec"/>
</dbReference>
<dbReference type="PRINTS" id="PR00252">
    <property type="entry name" value="NRIONCHANNEL"/>
</dbReference>
<evidence type="ECO:0000256" key="16">
    <source>
        <dbReference type="SAM" id="Coils"/>
    </source>
</evidence>
<dbReference type="Pfam" id="PF02932">
    <property type="entry name" value="Neur_chan_memb"/>
    <property type="match status" value="1"/>
</dbReference>
<keyword evidence="10" id="KW-0675">Receptor</keyword>
<dbReference type="InterPro" id="IPR006201">
    <property type="entry name" value="Neur_channel"/>
</dbReference>
<accession>A0A0X3PUI4</accession>
<dbReference type="GO" id="GO:0022848">
    <property type="term" value="F:acetylcholine-gated monoatomic cation-selective channel activity"/>
    <property type="evidence" value="ECO:0007669"/>
    <property type="project" value="InterPro"/>
</dbReference>
<comment type="subcellular location">
    <subcellularLocation>
        <location evidence="14">Synaptic cell membrane</location>
        <topology evidence="14">Multi-pass membrane protein</topology>
    </subcellularLocation>
</comment>
<dbReference type="InterPro" id="IPR006029">
    <property type="entry name" value="Neurotrans-gated_channel_TM"/>
</dbReference>
<keyword evidence="6" id="KW-0770">Synapse</keyword>
<evidence type="ECO:0000259" key="18">
    <source>
        <dbReference type="Pfam" id="PF02931"/>
    </source>
</evidence>
<dbReference type="GO" id="GO:0045211">
    <property type="term" value="C:postsynaptic membrane"/>
    <property type="evidence" value="ECO:0007669"/>
    <property type="project" value="InterPro"/>
</dbReference>
<keyword evidence="9" id="KW-1015">Disulfide bond</keyword>
<keyword evidence="15" id="KW-0732">Signal</keyword>
<feature type="transmembrane region" description="Helical" evidence="15">
    <location>
        <begin position="595"/>
        <end position="623"/>
    </location>
</feature>
<feature type="region of interest" description="Disordered" evidence="17">
    <location>
        <begin position="518"/>
        <end position="546"/>
    </location>
</feature>
<dbReference type="Pfam" id="PF02931">
    <property type="entry name" value="Neur_chan_LBD"/>
    <property type="match status" value="1"/>
</dbReference>
<dbReference type="InterPro" id="IPR018000">
    <property type="entry name" value="Neurotransmitter_ion_chnl_CS"/>
</dbReference>
<evidence type="ECO:0000256" key="9">
    <source>
        <dbReference type="ARBA" id="ARBA00023157"/>
    </source>
</evidence>
<evidence type="ECO:0000256" key="11">
    <source>
        <dbReference type="ARBA" id="ARBA00023180"/>
    </source>
</evidence>
<feature type="coiled-coil region" evidence="16">
    <location>
        <begin position="554"/>
        <end position="581"/>
    </location>
</feature>
<evidence type="ECO:0000256" key="14">
    <source>
        <dbReference type="ARBA" id="ARBA00034099"/>
    </source>
</evidence>
<evidence type="ECO:0000256" key="1">
    <source>
        <dbReference type="ARBA" id="ARBA00009237"/>
    </source>
</evidence>
<dbReference type="EMBL" id="GEEE01007946">
    <property type="protein sequence ID" value="JAP55279.1"/>
    <property type="molecule type" value="Transcribed_RNA"/>
</dbReference>
<keyword evidence="2 15" id="KW-0813">Transport</keyword>
<protein>
    <submittedName>
        <fullName evidence="20">Uncharacterized protein</fullName>
    </submittedName>
</protein>
<keyword evidence="8 15" id="KW-0472">Membrane</keyword>
<keyword evidence="5 15" id="KW-1133">Transmembrane helix</keyword>
<comment type="similarity">
    <text evidence="1">Belongs to the ligand-gated ion channel (TC 1.A.9) family. Acetylcholine receptor (TC 1.A.9.1) subfamily.</text>
</comment>
<dbReference type="SUPFAM" id="SSF90112">
    <property type="entry name" value="Neurotransmitter-gated ion-channel transmembrane pore"/>
    <property type="match status" value="1"/>
</dbReference>
<keyword evidence="12" id="KW-1071">Ligand-gated ion channel</keyword>
<evidence type="ECO:0000256" key="15">
    <source>
        <dbReference type="RuleBase" id="RU000687"/>
    </source>
</evidence>
<dbReference type="Gene3D" id="2.70.170.10">
    <property type="entry name" value="Neurotransmitter-gated ion-channel ligand-binding domain"/>
    <property type="match status" value="1"/>
</dbReference>
<feature type="transmembrane region" description="Helical" evidence="15">
    <location>
        <begin position="248"/>
        <end position="271"/>
    </location>
</feature>
<feature type="domain" description="Neurotransmitter-gated ion-channel transmembrane" evidence="19">
    <location>
        <begin position="253"/>
        <end position="620"/>
    </location>
</feature>
<dbReference type="PRINTS" id="PR00254">
    <property type="entry name" value="NICOTINICR"/>
</dbReference>
<evidence type="ECO:0000256" key="7">
    <source>
        <dbReference type="ARBA" id="ARBA00023065"/>
    </source>
</evidence>
<keyword evidence="3" id="KW-1003">Cell membrane</keyword>
<evidence type="ECO:0000256" key="3">
    <source>
        <dbReference type="ARBA" id="ARBA00022475"/>
    </source>
</evidence>
<feature type="domain" description="Neurotransmitter-gated ion-channel ligand-binding" evidence="18">
    <location>
        <begin position="37"/>
        <end position="245"/>
    </location>
</feature>
<evidence type="ECO:0000256" key="5">
    <source>
        <dbReference type="ARBA" id="ARBA00022989"/>
    </source>
</evidence>